<dbReference type="Proteomes" id="UP000186583">
    <property type="component" value="Unassembled WGS sequence"/>
</dbReference>
<feature type="transmembrane region" description="Helical" evidence="1">
    <location>
        <begin position="99"/>
        <end position="121"/>
    </location>
</feature>
<name>A0A1Q8R9U6_9PEZI</name>
<dbReference type="AlphaFoldDB" id="A0A1Q8R9U6"/>
<evidence type="ECO:0000256" key="1">
    <source>
        <dbReference type="SAM" id="Phobius"/>
    </source>
</evidence>
<reference evidence="2 3" key="1">
    <citation type="submission" date="2016-11" db="EMBL/GenBank/DDBJ databases">
        <title>Draft Genome Assembly of Colletotrichum chlorophyti a pathogen of herbaceous plants.</title>
        <authorList>
            <person name="Gan P."/>
            <person name="Narusaka M."/>
            <person name="Tsushima A."/>
            <person name="Narusaka Y."/>
            <person name="Takano Y."/>
            <person name="Shirasu K."/>
        </authorList>
    </citation>
    <scope>NUCLEOTIDE SEQUENCE [LARGE SCALE GENOMIC DNA]</scope>
    <source>
        <strain evidence="2 3">NTL11</strain>
    </source>
</reference>
<accession>A0A1Q8R9U6</accession>
<sequence length="169" mass="18501">MADPSLANFLLRSVLPPDAADFIHKNAFHPSSPLQTLKRHALAAASRAADELYPYLAPAVDATLAFLHDSPELVSFAALLALLAATVVVLNWIRRLVAFWTAVVLRLAFWGFVVVVVAAVVQRGVWESARDAVVIGGKVAGFAAAAKDVWVSEYKRYEEEARVQGRRHR</sequence>
<proteinExistence type="predicted"/>
<protein>
    <submittedName>
        <fullName evidence="2">Uncharacterized protein</fullName>
    </submittedName>
</protein>
<organism evidence="2 3">
    <name type="scientific">Colletotrichum chlorophyti</name>
    <dbReference type="NCBI Taxonomy" id="708187"/>
    <lineage>
        <taxon>Eukaryota</taxon>
        <taxon>Fungi</taxon>
        <taxon>Dikarya</taxon>
        <taxon>Ascomycota</taxon>
        <taxon>Pezizomycotina</taxon>
        <taxon>Sordariomycetes</taxon>
        <taxon>Hypocreomycetidae</taxon>
        <taxon>Glomerellales</taxon>
        <taxon>Glomerellaceae</taxon>
        <taxon>Colletotrichum</taxon>
    </lineage>
</organism>
<evidence type="ECO:0000313" key="2">
    <source>
        <dbReference type="EMBL" id="OLN81118.1"/>
    </source>
</evidence>
<keyword evidence="1" id="KW-1133">Transmembrane helix</keyword>
<feature type="transmembrane region" description="Helical" evidence="1">
    <location>
        <begin position="73"/>
        <end position="93"/>
    </location>
</feature>
<gene>
    <name evidence="2" type="ORF">CCHL11_09703</name>
</gene>
<evidence type="ECO:0000313" key="3">
    <source>
        <dbReference type="Proteomes" id="UP000186583"/>
    </source>
</evidence>
<dbReference type="OrthoDB" id="3559694at2759"/>
<keyword evidence="3" id="KW-1185">Reference proteome</keyword>
<dbReference type="EMBL" id="MPGH01000263">
    <property type="protein sequence ID" value="OLN81118.1"/>
    <property type="molecule type" value="Genomic_DNA"/>
</dbReference>
<comment type="caution">
    <text evidence="2">The sequence shown here is derived from an EMBL/GenBank/DDBJ whole genome shotgun (WGS) entry which is preliminary data.</text>
</comment>
<dbReference type="InterPro" id="IPR024316">
    <property type="entry name" value="APQ12"/>
</dbReference>
<dbReference type="Pfam" id="PF12716">
    <property type="entry name" value="Apq12"/>
    <property type="match status" value="1"/>
</dbReference>
<keyword evidence="1" id="KW-0472">Membrane</keyword>
<keyword evidence="1" id="KW-0812">Transmembrane</keyword>